<organism evidence="1 2">
    <name type="scientific">Solimonas aquatica</name>
    <dbReference type="NCBI Taxonomy" id="489703"/>
    <lineage>
        <taxon>Bacteria</taxon>
        <taxon>Pseudomonadati</taxon>
        <taxon>Pseudomonadota</taxon>
        <taxon>Gammaproteobacteria</taxon>
        <taxon>Nevskiales</taxon>
        <taxon>Nevskiaceae</taxon>
        <taxon>Solimonas</taxon>
    </lineage>
</organism>
<dbReference type="OrthoDB" id="4169204at2"/>
<protein>
    <recommendedName>
        <fullName evidence="3">SGNH hydrolase-like domain-containing protein, acetyltransferase AlgX</fullName>
    </recommendedName>
</protein>
<proteinExistence type="predicted"/>
<evidence type="ECO:0008006" key="3">
    <source>
        <dbReference type="Google" id="ProtNLM"/>
    </source>
</evidence>
<evidence type="ECO:0000313" key="2">
    <source>
        <dbReference type="Proteomes" id="UP000199233"/>
    </source>
</evidence>
<name>A0A1H9BVH4_9GAMM</name>
<dbReference type="EMBL" id="FOFS01000002">
    <property type="protein sequence ID" value="SEP92975.1"/>
    <property type="molecule type" value="Genomic_DNA"/>
</dbReference>
<keyword evidence="2" id="KW-1185">Reference proteome</keyword>
<dbReference type="RefSeq" id="WP_093282287.1">
    <property type="nucleotide sequence ID" value="NZ_FOFS01000002.1"/>
</dbReference>
<evidence type="ECO:0000313" key="1">
    <source>
        <dbReference type="EMBL" id="SEP92975.1"/>
    </source>
</evidence>
<dbReference type="Proteomes" id="UP000199233">
    <property type="component" value="Unassembled WGS sequence"/>
</dbReference>
<sequence length="324" mass="36369">MSDLRVENGVLIGSRDELYLAGGAHGMLQYALGELRPKPSSVAAFKENLASRKAICESLGLPYLHLVAPEKYKVYCDDFPVKNALSPVDHYRECGDFVYPDKLLQAVSEGRTYFRNDTHWAPHGQIEIACFLASTFGLQKIPEARQAMLAALAPRRFVGDLGNKLATQPSEDALRLRASPLYSEYENGLAQDNSKPVNDGRLILGLSEHPTAQGRLLIFGSSFLWTSMPYLGYLFKEVVFCRTRFFHPEMIHMVRPDYVVSEMAERYLSQVTPDAEAPPFLLMPYLLNRAPTWPESSIRQLTKALMGGREPAWNLFPRPQAPSS</sequence>
<dbReference type="STRING" id="489703.SAMN04488038_102245"/>
<dbReference type="AlphaFoldDB" id="A0A1H9BVH4"/>
<reference evidence="1 2" key="1">
    <citation type="submission" date="2016-10" db="EMBL/GenBank/DDBJ databases">
        <authorList>
            <person name="de Groot N.N."/>
        </authorList>
    </citation>
    <scope>NUCLEOTIDE SEQUENCE [LARGE SCALE GENOMIC DNA]</scope>
    <source>
        <strain evidence="1 2">DSM 25927</strain>
    </source>
</reference>
<accession>A0A1H9BVH4</accession>
<gene>
    <name evidence="1" type="ORF">SAMN04488038_102245</name>
</gene>